<dbReference type="Pfam" id="PF00535">
    <property type="entry name" value="Glycos_transf_2"/>
    <property type="match status" value="1"/>
</dbReference>
<evidence type="ECO:0000259" key="1">
    <source>
        <dbReference type="Pfam" id="PF00535"/>
    </source>
</evidence>
<dbReference type="GO" id="GO:0016740">
    <property type="term" value="F:transferase activity"/>
    <property type="evidence" value="ECO:0007669"/>
    <property type="project" value="UniProtKB-KW"/>
</dbReference>
<evidence type="ECO:0000313" key="2">
    <source>
        <dbReference type="EMBL" id="SNR66502.1"/>
    </source>
</evidence>
<dbReference type="EMBL" id="FZNM01000015">
    <property type="protein sequence ID" value="SNR66502.1"/>
    <property type="molecule type" value="Genomic_DNA"/>
</dbReference>
<dbReference type="CDD" id="cd00761">
    <property type="entry name" value="Glyco_tranf_GTA_type"/>
    <property type="match status" value="1"/>
</dbReference>
<feature type="domain" description="Glycosyltransferase 2-like" evidence="1">
    <location>
        <begin position="418"/>
        <end position="544"/>
    </location>
</feature>
<sequence length="672" mass="73570">MQRDKSLPLELANQDLLSCLDDHPRYWKGTICAGWSIAARPSQSAGTGPADDDMPHALGLVRQGDLPMVGIDLHRDYSWFRLEQVLPAESLVAGPYRLRLSYLSDGADKDRLPQVKIIEYNQAGGHTFARIARNLPASGTPRHLDVEFDIAANALADRQYRLCIELGQPGRFCFGGLSLIRDQDGLDLNGQHVPPYRAYHFPVSKDLKDLNDGMDSDLRHGPLDWVVRMLGVALRLEDYETAGGLARYLVAHHGADAEAMGKAGPRILDTLLATGDLDGARGFLIDMAALGVRHDRLAQAGRILGGTRTGGGPVSYALPSGKLDVFGLNRDTEYNRVAFDDMLSQPFSSDTGQILWANYLRHASEADYLARLNGYLAAHGSPFSMRLDDAPSDNILNRASFRQDRPLSGLLSGGPLVSVIVAAWNAESTVDYAMRSILGQTYRNVEILVADDASTDGTRDRLRAFAGDPRVRLFGGERNQGAYNIRNRLIGQARGELITFHDADDVALPHRIAAQVTAMTEKGARVSLASWLRIKPQGHLVAFRDNQFLRMCLNSIMFTRPVFDGFGPYRPVLCGADSEFYELLRGRLPARDIVSVAQPLVLGLWGDGSLTRTAGIEADEIGYRAPARRAYAGLAGRQRILGRLIVPDALLDRTAREGAIARTPSDLVSLNG</sequence>
<keyword evidence="2" id="KW-0808">Transferase</keyword>
<dbReference type="SUPFAM" id="SSF53448">
    <property type="entry name" value="Nucleotide-diphospho-sugar transferases"/>
    <property type="match status" value="1"/>
</dbReference>
<dbReference type="PANTHER" id="PTHR43685:SF2">
    <property type="entry name" value="GLYCOSYLTRANSFERASE 2-LIKE DOMAIN-CONTAINING PROTEIN"/>
    <property type="match status" value="1"/>
</dbReference>
<reference evidence="3" key="1">
    <citation type="submission" date="2017-06" db="EMBL/GenBank/DDBJ databases">
        <authorList>
            <person name="Varghese N."/>
            <person name="Submissions S."/>
        </authorList>
    </citation>
    <scope>NUCLEOTIDE SEQUENCE [LARGE SCALE GENOMIC DNA]</scope>
    <source>
        <strain evidence="3">DSM 26170</strain>
    </source>
</reference>
<dbReference type="InterPro" id="IPR050834">
    <property type="entry name" value="Glycosyltransf_2"/>
</dbReference>
<protein>
    <submittedName>
        <fullName evidence="2">Glycosyl transferase family 2</fullName>
    </submittedName>
</protein>
<name>A0A238Y6A7_9RHOB</name>
<organism evidence="2 3">
    <name type="scientific">Paracoccus sediminis</name>
    <dbReference type="NCBI Taxonomy" id="1214787"/>
    <lineage>
        <taxon>Bacteria</taxon>
        <taxon>Pseudomonadati</taxon>
        <taxon>Pseudomonadota</taxon>
        <taxon>Alphaproteobacteria</taxon>
        <taxon>Rhodobacterales</taxon>
        <taxon>Paracoccaceae</taxon>
        <taxon>Paracoccus</taxon>
    </lineage>
</organism>
<evidence type="ECO:0000313" key="3">
    <source>
        <dbReference type="Proteomes" id="UP000198409"/>
    </source>
</evidence>
<dbReference type="Gene3D" id="3.90.550.10">
    <property type="entry name" value="Spore Coat Polysaccharide Biosynthesis Protein SpsA, Chain A"/>
    <property type="match status" value="1"/>
</dbReference>
<dbReference type="PANTHER" id="PTHR43685">
    <property type="entry name" value="GLYCOSYLTRANSFERASE"/>
    <property type="match status" value="1"/>
</dbReference>
<gene>
    <name evidence="2" type="ORF">SAMN06265378_11515</name>
</gene>
<dbReference type="InterPro" id="IPR029044">
    <property type="entry name" value="Nucleotide-diphossugar_trans"/>
</dbReference>
<accession>A0A238Y6A7</accession>
<dbReference type="AlphaFoldDB" id="A0A238Y6A7"/>
<dbReference type="InterPro" id="IPR001173">
    <property type="entry name" value="Glyco_trans_2-like"/>
</dbReference>
<dbReference type="Proteomes" id="UP000198409">
    <property type="component" value="Unassembled WGS sequence"/>
</dbReference>
<proteinExistence type="predicted"/>